<sequence>MHASPLTPLLVCLIIRTLPIRASENHEGLLEQSGNLTIREGKDTTIKCIAGQGSEIISCVWLFEFPGRDHAPTVVAGFPGHGINSSDCSINLVNVSQIQTGWWTCRAQTINSTILHSEPVFLQVFTGPVVTFELKPANRTFSIGGEAELECKTTIPVVSCQWSFQQQGQSEPLVVTEGSPKGADATDCSFRLEHVSYEQVGAWRCGARTDNSDHFTFTDTVYVQVEHKEEAFPVEFTEEPMDAEMRVGETGRLQCKVHEQSHIEDCRWYWQPLGHSKAWRVLMREFLPDNNDCSIEFTNVTSDPEGLWSCHVKPIHTDKFKASKAAKLTVRGDVLISTLSREISVAEGEPLTITCVAEEPAKGCQWRKKSLVPTEGEEPLPWVVFRTFQPLGNESRDCSLLLDHVLMTHQGLWVCGIRFQDDEQYSDAMPSVITVKAPSKVQFVEMARNQLAAENHSVTLNCSTHSAVRECVWTWYEDESKVAERVVKYNFTSVDGYDCSVVVPTAERNLQGIWQCAVRYGDPLHPNVSYARPFSLTVVKTGPIVFRAVSAWVHVVPGSSSVLECVVREPVEECVWFYHNATDHNRTSSLEQLARFQPSNFNNCSLRLGHRVAVGGSGWYTCGARNPGETNFRTAPPTKLDFVYPGNVSTRSLVSSTELLVLMCQLSRVVPGASCDWVHPSQYNILEFNTTGKYDADSSPETGICSLSFRPMLVDVGHWKCVFSVNNKNLILGEASFTVLSSPQNVRLSWIVGVLATVTLMLTVLLFVVITCRFYQCSRNNKATVQLNKPMGENGKRYSEDPTKGINFSFTESPELLVDFSAPSPVPADSHVYEHVGRYLSPRPSFYQNVD</sequence>
<dbReference type="GO" id="GO:0042289">
    <property type="term" value="F:MHC class II protein binding"/>
    <property type="evidence" value="ECO:0007669"/>
    <property type="project" value="TreeGrafter"/>
</dbReference>
<feature type="domain" description="Ig-like" evidence="3">
    <location>
        <begin position="543"/>
        <end position="641"/>
    </location>
</feature>
<dbReference type="PIRSF" id="PIRSF000615">
    <property type="entry name" value="TyrPK_CSF1-R"/>
    <property type="match status" value="1"/>
</dbReference>
<keyword evidence="1" id="KW-1133">Transmembrane helix</keyword>
<feature type="signal peptide" evidence="2">
    <location>
        <begin position="1"/>
        <end position="22"/>
    </location>
</feature>
<dbReference type="EMBL" id="GEBQ01019156">
    <property type="protein sequence ID" value="JAT20821.1"/>
    <property type="molecule type" value="Transcribed_RNA"/>
</dbReference>
<dbReference type="PANTHER" id="PTHR11422:SF5">
    <property type="entry name" value="DIVERSE IMMUNOGLOBULIN DOMAIN-CONTAINING PROTEIN 1.1 ISOFORM X1-RELATED"/>
    <property type="match status" value="1"/>
</dbReference>
<feature type="domain" description="Ig-like" evidence="3">
    <location>
        <begin position="19"/>
        <end position="115"/>
    </location>
</feature>
<dbReference type="GO" id="GO:1990782">
    <property type="term" value="F:protein tyrosine kinase binding"/>
    <property type="evidence" value="ECO:0007669"/>
    <property type="project" value="TreeGrafter"/>
</dbReference>
<dbReference type="InterPro" id="IPR013783">
    <property type="entry name" value="Ig-like_fold"/>
</dbReference>
<dbReference type="InterPro" id="IPR003599">
    <property type="entry name" value="Ig_sub"/>
</dbReference>
<dbReference type="GO" id="GO:0045121">
    <property type="term" value="C:membrane raft"/>
    <property type="evidence" value="ECO:0007669"/>
    <property type="project" value="TreeGrafter"/>
</dbReference>
<reference evidence="4" key="1">
    <citation type="submission" date="2015-11" db="EMBL/GenBank/DDBJ databases">
        <title>De novo transcriptome assembly of four potential Pierce s Disease insect vectors from Arizona vineyards.</title>
        <authorList>
            <person name="Tassone E.E."/>
        </authorList>
    </citation>
    <scope>NUCLEOTIDE SEQUENCE</scope>
</reference>
<feature type="chain" id="PRO_5008587318" description="Ig-like domain-containing protein" evidence="2">
    <location>
        <begin position="23"/>
        <end position="851"/>
    </location>
</feature>
<organism evidence="4">
    <name type="scientific">Graphocephala atropunctata</name>
    <dbReference type="NCBI Taxonomy" id="36148"/>
    <lineage>
        <taxon>Eukaryota</taxon>
        <taxon>Metazoa</taxon>
        <taxon>Ecdysozoa</taxon>
        <taxon>Arthropoda</taxon>
        <taxon>Hexapoda</taxon>
        <taxon>Insecta</taxon>
        <taxon>Pterygota</taxon>
        <taxon>Neoptera</taxon>
        <taxon>Paraneoptera</taxon>
        <taxon>Hemiptera</taxon>
        <taxon>Auchenorrhyncha</taxon>
        <taxon>Membracoidea</taxon>
        <taxon>Cicadellidae</taxon>
        <taxon>Cicadellinae</taxon>
        <taxon>Cicadellini</taxon>
        <taxon>Graphocephala</taxon>
    </lineage>
</organism>
<dbReference type="PROSITE" id="PS50835">
    <property type="entry name" value="IG_LIKE"/>
    <property type="match status" value="6"/>
</dbReference>
<dbReference type="AlphaFoldDB" id="A0A1B6LB14"/>
<dbReference type="InterPro" id="IPR007110">
    <property type="entry name" value="Ig-like_dom"/>
</dbReference>
<dbReference type="GO" id="GO:0070374">
    <property type="term" value="P:positive regulation of ERK1 and ERK2 cascade"/>
    <property type="evidence" value="ECO:0007669"/>
    <property type="project" value="TreeGrafter"/>
</dbReference>
<feature type="domain" description="Ig-like" evidence="3">
    <location>
        <begin position="128"/>
        <end position="216"/>
    </location>
</feature>
<keyword evidence="1" id="KW-0812">Transmembrane</keyword>
<name>A0A1B6LB14_9HEMI</name>
<evidence type="ECO:0000259" key="3">
    <source>
        <dbReference type="PROSITE" id="PS50835"/>
    </source>
</evidence>
<evidence type="ECO:0000313" key="4">
    <source>
        <dbReference type="EMBL" id="JAT20821.1"/>
    </source>
</evidence>
<dbReference type="InterPro" id="IPR036179">
    <property type="entry name" value="Ig-like_dom_sf"/>
</dbReference>
<dbReference type="GO" id="GO:0009897">
    <property type="term" value="C:external side of plasma membrane"/>
    <property type="evidence" value="ECO:0007669"/>
    <property type="project" value="TreeGrafter"/>
</dbReference>
<dbReference type="Gene3D" id="2.60.40.10">
    <property type="entry name" value="Immunoglobulins"/>
    <property type="match status" value="5"/>
</dbReference>
<dbReference type="PANTHER" id="PTHR11422">
    <property type="entry name" value="T-CELL SURFACE GLYCOPROTEIN CD4"/>
    <property type="match status" value="1"/>
</dbReference>
<keyword evidence="2" id="KW-0732">Signal</keyword>
<gene>
    <name evidence="4" type="ORF">g.15994</name>
</gene>
<feature type="domain" description="Ig-like" evidence="3">
    <location>
        <begin position="430"/>
        <end position="529"/>
    </location>
</feature>
<feature type="domain" description="Ig-like" evidence="3">
    <location>
        <begin position="332"/>
        <end position="426"/>
    </location>
</feature>
<keyword evidence="1" id="KW-0472">Membrane</keyword>
<proteinExistence type="predicted"/>
<accession>A0A1B6LB14</accession>
<evidence type="ECO:0000256" key="1">
    <source>
        <dbReference type="SAM" id="Phobius"/>
    </source>
</evidence>
<dbReference type="SUPFAM" id="SSF48726">
    <property type="entry name" value="Immunoglobulin"/>
    <property type="match status" value="6"/>
</dbReference>
<evidence type="ECO:0000256" key="2">
    <source>
        <dbReference type="SAM" id="SignalP"/>
    </source>
</evidence>
<dbReference type="SMART" id="SM00409">
    <property type="entry name" value="IG"/>
    <property type="match status" value="6"/>
</dbReference>
<feature type="domain" description="Ig-like" evidence="3">
    <location>
        <begin position="233"/>
        <end position="329"/>
    </location>
</feature>
<feature type="transmembrane region" description="Helical" evidence="1">
    <location>
        <begin position="748"/>
        <end position="772"/>
    </location>
</feature>
<dbReference type="GO" id="GO:0035723">
    <property type="term" value="P:interleukin-15-mediated signaling pathway"/>
    <property type="evidence" value="ECO:0007669"/>
    <property type="project" value="TreeGrafter"/>
</dbReference>
<protein>
    <recommendedName>
        <fullName evidence="3">Ig-like domain-containing protein</fullName>
    </recommendedName>
</protein>